<protein>
    <submittedName>
        <fullName evidence="2">Acetylxylan esterase</fullName>
    </submittedName>
</protein>
<comment type="caution">
    <text evidence="2">The sequence shown here is derived from an EMBL/GenBank/DDBJ whole genome shotgun (WGS) entry which is preliminary data.</text>
</comment>
<dbReference type="PANTHER" id="PTHR22946">
    <property type="entry name" value="DIENELACTONE HYDROLASE DOMAIN-CONTAINING PROTEIN-RELATED"/>
    <property type="match status" value="1"/>
</dbReference>
<gene>
    <name evidence="2" type="ORF">GS398_07865</name>
</gene>
<dbReference type="InterPro" id="IPR029058">
    <property type="entry name" value="AB_hydrolase_fold"/>
</dbReference>
<keyword evidence="1" id="KW-0732">Signal</keyword>
<accession>A0A7K1XW47</accession>
<proteinExistence type="predicted"/>
<evidence type="ECO:0000313" key="2">
    <source>
        <dbReference type="EMBL" id="MXV15213.1"/>
    </source>
</evidence>
<name>A0A7K1XW47_9SPHI</name>
<evidence type="ECO:0000313" key="3">
    <source>
        <dbReference type="Proteomes" id="UP000451233"/>
    </source>
</evidence>
<feature type="signal peptide" evidence="1">
    <location>
        <begin position="1"/>
        <end position="18"/>
    </location>
</feature>
<organism evidence="2 3">
    <name type="scientific">Hufsiella ginkgonis</name>
    <dbReference type="NCBI Taxonomy" id="2695274"/>
    <lineage>
        <taxon>Bacteria</taxon>
        <taxon>Pseudomonadati</taxon>
        <taxon>Bacteroidota</taxon>
        <taxon>Sphingobacteriia</taxon>
        <taxon>Sphingobacteriales</taxon>
        <taxon>Sphingobacteriaceae</taxon>
        <taxon>Hufsiella</taxon>
    </lineage>
</organism>
<dbReference type="RefSeq" id="WP_160906219.1">
    <property type="nucleotide sequence ID" value="NZ_WVHS01000002.1"/>
</dbReference>
<dbReference type="InterPro" id="IPR050261">
    <property type="entry name" value="FrsA_esterase"/>
</dbReference>
<keyword evidence="3" id="KW-1185">Reference proteome</keyword>
<reference evidence="2 3" key="1">
    <citation type="submission" date="2019-11" db="EMBL/GenBank/DDBJ databases">
        <title>Pedobacter sp. HMF7056 Genome sequencing and assembly.</title>
        <authorList>
            <person name="Kang H."/>
            <person name="Kim H."/>
            <person name="Joh K."/>
        </authorList>
    </citation>
    <scope>NUCLEOTIDE SEQUENCE [LARGE SCALE GENOMIC DNA]</scope>
    <source>
        <strain evidence="2 3">HMF7056</strain>
    </source>
</reference>
<feature type="chain" id="PRO_5029752931" evidence="1">
    <location>
        <begin position="19"/>
        <end position="462"/>
    </location>
</feature>
<dbReference type="Proteomes" id="UP000451233">
    <property type="component" value="Unassembled WGS sequence"/>
</dbReference>
<dbReference type="Gene3D" id="3.40.50.1820">
    <property type="entry name" value="alpha/beta hydrolase"/>
    <property type="match status" value="1"/>
</dbReference>
<sequence length="462" mass="51679">MKKITFIFLLLLSVHAVGQTSDDAFKEPLKNVISRIRERYQVAIRYPEELVKDRFVTYAGWRFTPDAEKTMANIFASQDITFVKEGDRKYKLQAYQYHLKTPEEGKLQLDYFATLYNDLRGWEKRKAVLKKEILSALRLQPLPVKPASAPITTPVRKMNGYTVQNIAIETLPGLYVCGSVYRPVNAKGKLPVILNPDGHFDKGRYRADSQYRCAMLARMGAIAMDYDLFAWGESLLQFKTADHRRAIAQSIQALNGMRILDYLLSLRDSDPSRVAITGGSGGGSQTMLLSAIDDRFTLSVSVVMLSSYHSGGCPCESGMGTHLCGGGTNNVEIAAMSAPKPQLVISDGKDWTQNVPQTEFPFLQKIYGFYGRSELAENAHFPGEGHDYGLSKRLAMYRFIAGNFHLDLKKIGDANGKIDETPVTIETEAAQYVFGEKGEKLPANAIRSFADLEKIFTRYTTQ</sequence>
<dbReference type="PANTHER" id="PTHR22946:SF8">
    <property type="entry name" value="ACETYL XYLAN ESTERASE DOMAIN-CONTAINING PROTEIN"/>
    <property type="match status" value="1"/>
</dbReference>
<dbReference type="EMBL" id="WVHS01000002">
    <property type="protein sequence ID" value="MXV15213.1"/>
    <property type="molecule type" value="Genomic_DNA"/>
</dbReference>
<dbReference type="SUPFAM" id="SSF53474">
    <property type="entry name" value="alpha/beta-Hydrolases"/>
    <property type="match status" value="1"/>
</dbReference>
<dbReference type="AlphaFoldDB" id="A0A7K1XW47"/>
<evidence type="ECO:0000256" key="1">
    <source>
        <dbReference type="SAM" id="SignalP"/>
    </source>
</evidence>